<dbReference type="EMBL" id="MCRI01000017">
    <property type="protein sequence ID" value="ODN66579.1"/>
    <property type="molecule type" value="Genomic_DNA"/>
</dbReference>
<evidence type="ECO:0000259" key="9">
    <source>
        <dbReference type="Pfam" id="PF01435"/>
    </source>
</evidence>
<keyword evidence="7 8" id="KW-0482">Metalloprotease</keyword>
<feature type="signal peptide" evidence="8">
    <location>
        <begin position="1"/>
        <end position="20"/>
    </location>
</feature>
<comment type="subcellular location">
    <subcellularLocation>
        <location evidence="8">Periplasm</location>
    </subcellularLocation>
</comment>
<organism evidence="10 11">
    <name type="scientific">Methylophaga muralis</name>
    <dbReference type="NCBI Taxonomy" id="291169"/>
    <lineage>
        <taxon>Bacteria</taxon>
        <taxon>Pseudomonadati</taxon>
        <taxon>Pseudomonadota</taxon>
        <taxon>Gammaproteobacteria</taxon>
        <taxon>Thiotrichales</taxon>
        <taxon>Piscirickettsiaceae</taxon>
        <taxon>Methylophaga</taxon>
    </lineage>
</organism>
<feature type="binding site" evidence="8">
    <location>
        <position position="133"/>
    </location>
    <ligand>
        <name>Zn(2+)</name>
        <dbReference type="ChEBI" id="CHEBI:29105"/>
        <note>catalytic</note>
    </ligand>
</feature>
<dbReference type="GO" id="GO:0016020">
    <property type="term" value="C:membrane"/>
    <property type="evidence" value="ECO:0007669"/>
    <property type="project" value="InterPro"/>
</dbReference>
<keyword evidence="4 8" id="KW-0574">Periplasm</keyword>
<keyword evidence="6 8" id="KW-0862">Zinc</keyword>
<gene>
    <name evidence="10" type="primary">yfgC_2</name>
    <name evidence="10" type="ORF">A9E74_01749</name>
</gene>
<sequence precursor="true">MKNLIATFIFLFSCASTAQANLDIALPEMGDSAGALVSPIEEYQVGQSFYWRLQQTVTLVEDPEVNSYIRSLGNRLVANSDDPGRPFTFFVVPDTSVNAFAAPGGFIGINTGLMLTSEEEAELASVLAHEIAHVTQRHILRNFERSKRMSVPMTAAMIAAALLGVADPSVGSAAIMAVQAGNVQMQLDYSRAHEAEADNLGMQTLVNAGFDPHAMPRFFERLQVAGRFYGGSQIPEFLRTHPITVSRIADARGRAANYEPRPQLRDVEQFYLMREKLRVMSSTNMRELIKTYEDKLKETPSEDQSITRYGYALALLKNGNLTQARDLVNGLIDLDDNRLSYHLALADIEIALGRMDAALAIYNDFQRVYPDDWALSIKQVQALLRANQPQRAIPILQRQLDIGESSATLYRLLAQAYGDMGQKSQSHVWLAEHYHSSGRLMQAADQLRIAADYARGDEFELSKISSRLRQIEMDLAMMEQVR</sequence>
<dbReference type="Pfam" id="PF13432">
    <property type="entry name" value="TPR_16"/>
    <property type="match status" value="1"/>
</dbReference>
<dbReference type="GO" id="GO:0051603">
    <property type="term" value="P:proteolysis involved in protein catabolic process"/>
    <property type="evidence" value="ECO:0007669"/>
    <property type="project" value="TreeGrafter"/>
</dbReference>
<evidence type="ECO:0000256" key="6">
    <source>
        <dbReference type="ARBA" id="ARBA00022833"/>
    </source>
</evidence>
<dbReference type="Gene3D" id="1.25.40.10">
    <property type="entry name" value="Tetratricopeptide repeat domain"/>
    <property type="match status" value="1"/>
</dbReference>
<dbReference type="GO" id="GO:0008270">
    <property type="term" value="F:zinc ion binding"/>
    <property type="evidence" value="ECO:0007669"/>
    <property type="project" value="UniProtKB-UniRule"/>
</dbReference>
<dbReference type="PANTHER" id="PTHR22726">
    <property type="entry name" value="METALLOENDOPEPTIDASE OMA1"/>
    <property type="match status" value="1"/>
</dbReference>
<dbReference type="Pfam" id="PF01435">
    <property type="entry name" value="Peptidase_M48"/>
    <property type="match status" value="1"/>
</dbReference>
<accession>A0A1E3GRB8</accession>
<comment type="function">
    <text evidence="8">Functions as both a chaperone and a metalloprotease. Maintains the integrity of the outer membrane by promoting either the assembly or the elimination of outer membrane proteins, depending on their folding state.</text>
</comment>
<comment type="caution">
    <text evidence="10">The sequence shown here is derived from an EMBL/GenBank/DDBJ whole genome shotgun (WGS) entry which is preliminary data.</text>
</comment>
<evidence type="ECO:0000256" key="2">
    <source>
        <dbReference type="ARBA" id="ARBA00022723"/>
    </source>
</evidence>
<evidence type="ECO:0000256" key="7">
    <source>
        <dbReference type="ARBA" id="ARBA00023049"/>
    </source>
</evidence>
<keyword evidence="1 8" id="KW-0645">Protease</keyword>
<feature type="binding site" evidence="8">
    <location>
        <position position="129"/>
    </location>
    <ligand>
        <name>Zn(2+)</name>
        <dbReference type="ChEBI" id="CHEBI:29105"/>
        <note>catalytic</note>
    </ligand>
</feature>
<feature type="domain" description="Peptidase M48" evidence="9">
    <location>
        <begin position="65"/>
        <end position="254"/>
    </location>
</feature>
<feature type="chain" id="PRO_5009354635" description="Putative beta-barrel assembly-enhancing protease" evidence="8">
    <location>
        <begin position="21"/>
        <end position="482"/>
    </location>
</feature>
<feature type="active site" evidence="8">
    <location>
        <position position="130"/>
    </location>
</feature>
<dbReference type="InterPro" id="IPR030873">
    <property type="entry name" value="Protease_BepA"/>
</dbReference>
<keyword evidence="2 8" id="KW-0479">Metal-binding</keyword>
<proteinExistence type="inferred from homology"/>
<dbReference type="Gene3D" id="3.30.2010.10">
    <property type="entry name" value="Metalloproteases ('zincins'), catalytic domain"/>
    <property type="match status" value="1"/>
</dbReference>
<evidence type="ECO:0000313" key="10">
    <source>
        <dbReference type="EMBL" id="ODN66579.1"/>
    </source>
</evidence>
<evidence type="ECO:0000256" key="5">
    <source>
        <dbReference type="ARBA" id="ARBA00022801"/>
    </source>
</evidence>
<protein>
    <recommendedName>
        <fullName evidence="8">Putative beta-barrel assembly-enhancing protease</fullName>
        <ecNumber evidence="8">3.4.-.-</ecNumber>
    </recommendedName>
</protein>
<feature type="binding site" evidence="8">
    <location>
        <position position="194"/>
    </location>
    <ligand>
        <name>Zn(2+)</name>
        <dbReference type="ChEBI" id="CHEBI:29105"/>
        <note>catalytic</note>
    </ligand>
</feature>
<dbReference type="AlphaFoldDB" id="A0A1E3GRB8"/>
<dbReference type="InterPro" id="IPR051156">
    <property type="entry name" value="Mito/Outer_Membr_Metalloprot"/>
</dbReference>
<dbReference type="HAMAP" id="MF_00997">
    <property type="entry name" value="Protease_BepA"/>
    <property type="match status" value="1"/>
</dbReference>
<feature type="active site" description="Proton donor" evidence="8">
    <location>
        <position position="198"/>
    </location>
</feature>
<dbReference type="InterPro" id="IPR001915">
    <property type="entry name" value="Peptidase_M48"/>
</dbReference>
<evidence type="ECO:0000313" key="11">
    <source>
        <dbReference type="Proteomes" id="UP000094379"/>
    </source>
</evidence>
<dbReference type="RefSeq" id="WP_069296188.1">
    <property type="nucleotide sequence ID" value="NZ_MCRI01000017.1"/>
</dbReference>
<evidence type="ECO:0000256" key="8">
    <source>
        <dbReference type="HAMAP-Rule" id="MF_00997"/>
    </source>
</evidence>
<keyword evidence="5 8" id="KW-0378">Hydrolase</keyword>
<reference evidence="10 11" key="1">
    <citation type="submission" date="2016-07" db="EMBL/GenBank/DDBJ databases">
        <title>Draft Genome Sequence of Methylophaga muralis Bur 1.</title>
        <authorList>
            <person name="Vasilenko O.V."/>
            <person name="Doronina N.V."/>
            <person name="Shmareva M.N."/>
            <person name="Tarlachkov S.V."/>
            <person name="Mustakhimov I."/>
            <person name="Trotsenko Y.A."/>
        </authorList>
    </citation>
    <scope>NUCLEOTIDE SEQUENCE [LARGE SCALE GENOMIC DNA]</scope>
    <source>
        <strain evidence="10 11">Bur 1</strain>
    </source>
</reference>
<evidence type="ECO:0000256" key="4">
    <source>
        <dbReference type="ARBA" id="ARBA00022764"/>
    </source>
</evidence>
<evidence type="ECO:0000256" key="1">
    <source>
        <dbReference type="ARBA" id="ARBA00022670"/>
    </source>
</evidence>
<dbReference type="SUPFAM" id="SSF48452">
    <property type="entry name" value="TPR-like"/>
    <property type="match status" value="1"/>
</dbReference>
<dbReference type="GO" id="GO:0042597">
    <property type="term" value="C:periplasmic space"/>
    <property type="evidence" value="ECO:0007669"/>
    <property type="project" value="UniProtKB-SubCell"/>
</dbReference>
<dbReference type="GO" id="GO:0004222">
    <property type="term" value="F:metalloendopeptidase activity"/>
    <property type="evidence" value="ECO:0007669"/>
    <property type="project" value="InterPro"/>
</dbReference>
<evidence type="ECO:0000256" key="3">
    <source>
        <dbReference type="ARBA" id="ARBA00022729"/>
    </source>
</evidence>
<name>A0A1E3GRB8_9GAMM</name>
<comment type="cofactor">
    <cofactor evidence="8">
        <name>Zn(2+)</name>
        <dbReference type="ChEBI" id="CHEBI:29105"/>
    </cofactor>
    <text evidence="8">Binds 1 zinc ion per subunit.</text>
</comment>
<dbReference type="STRING" id="291169.A9E74_01749"/>
<dbReference type="PATRIC" id="fig|291169.3.peg.1758"/>
<dbReference type="EC" id="3.4.-.-" evidence="8"/>
<keyword evidence="3 8" id="KW-0732">Signal</keyword>
<keyword evidence="11" id="KW-1185">Reference proteome</keyword>
<dbReference type="InterPro" id="IPR011990">
    <property type="entry name" value="TPR-like_helical_dom_sf"/>
</dbReference>
<dbReference type="PANTHER" id="PTHR22726:SF1">
    <property type="entry name" value="METALLOENDOPEPTIDASE OMA1, MITOCHONDRIAL"/>
    <property type="match status" value="1"/>
</dbReference>
<dbReference type="Proteomes" id="UP000094379">
    <property type="component" value="Unassembled WGS sequence"/>
</dbReference>
<comment type="similarity">
    <text evidence="8">Belongs to the peptidase M48 family. BepA subfamily.</text>
</comment>
<dbReference type="CDD" id="cd07333">
    <property type="entry name" value="M48C_bepA_like"/>
    <property type="match status" value="1"/>
</dbReference>